<sequence>MGALLCKDCSHAQEDVPQPRVDSRAGGRPVVDSQPGKFLAQVKLFKRLREGEMPALASACEAVSFKAGDEVIREGDNGDAFFVIRSGDAIVAVAGKQVALLKEGDYFGENALLRDEPRTATIRAKSELWTYKISRAKFEEMGLREKLDFPQRKAVGGGAMKQLEVKPPSEKSAEERKLMVDALKKNDNLQSCVPLDDSKITQLVDAAWKETVPIGTEIIKEGDLSADYFYIVQQGKFSISVSKKEGQSSDAAQAAAQNIGVVSAGGSFGELALLYVAPRAATVRALEAAVVWVVDRKTFKTVLAKSADSIAKEYIKYLDKVQLLSKLKPDEKEAVAKALTEMSFSKGEEIFQQGEQGEDFYILVDGEVAVVKDGSEQTKLKATAAQASMFGERALLTKEPRAATIRVTSEAAKALVMDKVTFDMILGPLEDLNKRSQDAPSVLTKKNEVKPKVEGGAESFEILVQ</sequence>
<dbReference type="PROSITE" id="PS00889">
    <property type="entry name" value="CNMP_BINDING_2"/>
    <property type="match status" value="3"/>
</dbReference>
<proteinExistence type="predicted"/>
<keyword evidence="3" id="KW-1185">Reference proteome</keyword>
<comment type="caution">
    <text evidence="2">The sequence shown here is derived from an EMBL/GenBank/DDBJ whole genome shotgun (WGS) entry which is preliminary data.</text>
</comment>
<dbReference type="InterPro" id="IPR000595">
    <property type="entry name" value="cNMP-bd_dom"/>
</dbReference>
<dbReference type="PANTHER" id="PTHR11635">
    <property type="entry name" value="CAMP-DEPENDENT PROTEIN KINASE REGULATORY CHAIN"/>
    <property type="match status" value="1"/>
</dbReference>
<name>A0AA36IJ41_9DINO</name>
<dbReference type="InterPro" id="IPR018488">
    <property type="entry name" value="cNMP-bd_CS"/>
</dbReference>
<dbReference type="SMART" id="SM00100">
    <property type="entry name" value="cNMP"/>
    <property type="match status" value="3"/>
</dbReference>
<dbReference type="InterPro" id="IPR018490">
    <property type="entry name" value="cNMP-bd_dom_sf"/>
</dbReference>
<dbReference type="CDD" id="cd00038">
    <property type="entry name" value="CAP_ED"/>
    <property type="match status" value="3"/>
</dbReference>
<protein>
    <recommendedName>
        <fullName evidence="1">Cyclic nucleotide-binding domain-containing protein</fullName>
    </recommendedName>
</protein>
<dbReference type="GO" id="GO:0004862">
    <property type="term" value="F:cAMP-dependent protein kinase inhibitor activity"/>
    <property type="evidence" value="ECO:0007669"/>
    <property type="project" value="TreeGrafter"/>
</dbReference>
<reference evidence="2" key="1">
    <citation type="submission" date="2023-08" db="EMBL/GenBank/DDBJ databases">
        <authorList>
            <person name="Chen Y."/>
            <person name="Shah S."/>
            <person name="Dougan E. K."/>
            <person name="Thang M."/>
            <person name="Chan C."/>
        </authorList>
    </citation>
    <scope>NUCLEOTIDE SEQUENCE</scope>
</reference>
<dbReference type="InterPro" id="IPR014710">
    <property type="entry name" value="RmlC-like_jellyroll"/>
</dbReference>
<evidence type="ECO:0000259" key="1">
    <source>
        <dbReference type="PROSITE" id="PS50042"/>
    </source>
</evidence>
<organism evidence="2 3">
    <name type="scientific">Effrenium voratum</name>
    <dbReference type="NCBI Taxonomy" id="2562239"/>
    <lineage>
        <taxon>Eukaryota</taxon>
        <taxon>Sar</taxon>
        <taxon>Alveolata</taxon>
        <taxon>Dinophyceae</taxon>
        <taxon>Suessiales</taxon>
        <taxon>Symbiodiniaceae</taxon>
        <taxon>Effrenium</taxon>
    </lineage>
</organism>
<evidence type="ECO:0000313" key="3">
    <source>
        <dbReference type="Proteomes" id="UP001178507"/>
    </source>
</evidence>
<feature type="domain" description="Cyclic nucleotide-binding" evidence="1">
    <location>
        <begin position="195"/>
        <end position="320"/>
    </location>
</feature>
<feature type="domain" description="Cyclic nucleotide-binding" evidence="1">
    <location>
        <begin position="323"/>
        <end position="435"/>
    </location>
</feature>
<dbReference type="GO" id="GO:0030552">
    <property type="term" value="F:cAMP binding"/>
    <property type="evidence" value="ECO:0007669"/>
    <property type="project" value="TreeGrafter"/>
</dbReference>
<dbReference type="GO" id="GO:0034236">
    <property type="term" value="F:protein kinase A catalytic subunit binding"/>
    <property type="evidence" value="ECO:0007669"/>
    <property type="project" value="TreeGrafter"/>
</dbReference>
<dbReference type="InterPro" id="IPR050503">
    <property type="entry name" value="cAMP-dep_PK_reg_su-like"/>
</dbReference>
<feature type="domain" description="Cyclic nucleotide-binding" evidence="1">
    <location>
        <begin position="44"/>
        <end position="141"/>
    </location>
</feature>
<dbReference type="PROSITE" id="PS50042">
    <property type="entry name" value="CNMP_BINDING_3"/>
    <property type="match status" value="3"/>
</dbReference>
<dbReference type="PANTHER" id="PTHR11635:SF152">
    <property type="entry name" value="CAMP-DEPENDENT PROTEIN KINASE TYPE I REGULATORY SUBUNIT-RELATED"/>
    <property type="match status" value="1"/>
</dbReference>
<accession>A0AA36IJ41</accession>
<dbReference type="EMBL" id="CAUJNA010001746">
    <property type="protein sequence ID" value="CAJ1388738.1"/>
    <property type="molecule type" value="Genomic_DNA"/>
</dbReference>
<gene>
    <name evidence="2" type="ORF">EVOR1521_LOCUS14541</name>
</gene>
<dbReference type="GO" id="GO:0005952">
    <property type="term" value="C:cAMP-dependent protein kinase complex"/>
    <property type="evidence" value="ECO:0007669"/>
    <property type="project" value="InterPro"/>
</dbReference>
<dbReference type="Pfam" id="PF00027">
    <property type="entry name" value="cNMP_binding"/>
    <property type="match status" value="3"/>
</dbReference>
<dbReference type="PROSITE" id="PS00888">
    <property type="entry name" value="CNMP_BINDING_1"/>
    <property type="match status" value="1"/>
</dbReference>
<dbReference type="SUPFAM" id="SSF51206">
    <property type="entry name" value="cAMP-binding domain-like"/>
    <property type="match status" value="3"/>
</dbReference>
<dbReference type="Gene3D" id="2.60.120.10">
    <property type="entry name" value="Jelly Rolls"/>
    <property type="match status" value="3"/>
</dbReference>
<dbReference type="AlphaFoldDB" id="A0AA36IJ41"/>
<evidence type="ECO:0000313" key="2">
    <source>
        <dbReference type="EMBL" id="CAJ1388738.1"/>
    </source>
</evidence>
<dbReference type="GO" id="GO:0005829">
    <property type="term" value="C:cytosol"/>
    <property type="evidence" value="ECO:0007669"/>
    <property type="project" value="TreeGrafter"/>
</dbReference>
<dbReference type="Proteomes" id="UP001178507">
    <property type="component" value="Unassembled WGS sequence"/>
</dbReference>
<dbReference type="PRINTS" id="PR00103">
    <property type="entry name" value="CAMPKINASE"/>
</dbReference>